<sequence length="217" mass="23212">MIPVGMRSAIAHINLEQVEPLNPKRTLAFINYWIAHMVSFLDQFVSVCEHKLAEVNTKIQQSEDALAILESKLSSISGLENITECSSTTTTAITTHEEPVRASEGQSGSEGLNLATDNADAAYTEGQSGSEGLNLATDNADAASQSNTVPARQHPDYATYFKMVAVGVPLTAVKLKMSALGLDPDLLDNPDAHVTASAACEQEAEDDSDEELSSWSE</sequence>
<dbReference type="AlphaFoldDB" id="A0A979FJ00"/>
<dbReference type="OrthoDB" id="268027at2759"/>
<evidence type="ECO:0000256" key="2">
    <source>
        <dbReference type="SAM" id="MobiDB-lite"/>
    </source>
</evidence>
<reference evidence="4" key="1">
    <citation type="submission" date="2025-08" db="UniProtKB">
        <authorList>
            <consortium name="RefSeq"/>
        </authorList>
    </citation>
    <scope>IDENTIFICATION</scope>
    <source>
        <tissue evidence="4">Whole organism</tissue>
    </source>
</reference>
<dbReference type="CTD" id="34097"/>
<comment type="similarity">
    <text evidence="1">Belongs to the CCDC53 family.</text>
</comment>
<dbReference type="Pfam" id="PF10152">
    <property type="entry name" value="CCDC53"/>
    <property type="match status" value="1"/>
</dbReference>
<dbReference type="GO" id="GO:0030041">
    <property type="term" value="P:actin filament polymerization"/>
    <property type="evidence" value="ECO:0007669"/>
    <property type="project" value="TreeGrafter"/>
</dbReference>
<protein>
    <submittedName>
        <fullName evidence="4">WASH complex subunit 3 isoform X1</fullName>
    </submittedName>
</protein>
<evidence type="ECO:0000256" key="1">
    <source>
        <dbReference type="ARBA" id="ARBA00006290"/>
    </source>
</evidence>
<dbReference type="PANTHER" id="PTHR13015">
    <property type="entry name" value="PROTEIN AD-016-RELATED"/>
    <property type="match status" value="1"/>
</dbReference>
<dbReference type="RefSeq" id="XP_047736960.1">
    <property type="nucleotide sequence ID" value="XM_047881004.1"/>
</dbReference>
<proteinExistence type="inferred from homology"/>
<keyword evidence="3" id="KW-1185">Reference proteome</keyword>
<dbReference type="Gene3D" id="1.20.5.110">
    <property type="match status" value="1"/>
</dbReference>
<accession>A0A979FJ00</accession>
<dbReference type="PANTHER" id="PTHR13015:SF0">
    <property type="entry name" value="WASH COMPLEX SUBUNIT 3"/>
    <property type="match status" value="1"/>
</dbReference>
<dbReference type="Proteomes" id="UP000694843">
    <property type="component" value="Unplaced"/>
</dbReference>
<name>A0A979FJ00_HYAAZ</name>
<dbReference type="GO" id="GO:0006887">
    <property type="term" value="P:exocytosis"/>
    <property type="evidence" value="ECO:0007669"/>
    <property type="project" value="TreeGrafter"/>
</dbReference>
<evidence type="ECO:0000313" key="4">
    <source>
        <dbReference type="RefSeq" id="XP_047736960.1"/>
    </source>
</evidence>
<feature type="compositionally biased region" description="Acidic residues" evidence="2">
    <location>
        <begin position="202"/>
        <end position="217"/>
    </location>
</feature>
<dbReference type="GO" id="GO:0071203">
    <property type="term" value="C:WASH complex"/>
    <property type="evidence" value="ECO:0007669"/>
    <property type="project" value="InterPro"/>
</dbReference>
<dbReference type="OMA" id="GCETKFV"/>
<feature type="region of interest" description="Disordered" evidence="2">
    <location>
        <begin position="186"/>
        <end position="217"/>
    </location>
</feature>
<gene>
    <name evidence="4" type="primary">LOC108676911</name>
</gene>
<organism evidence="3 4">
    <name type="scientific">Hyalella azteca</name>
    <name type="common">Amphipod</name>
    <dbReference type="NCBI Taxonomy" id="294128"/>
    <lineage>
        <taxon>Eukaryota</taxon>
        <taxon>Metazoa</taxon>
        <taxon>Ecdysozoa</taxon>
        <taxon>Arthropoda</taxon>
        <taxon>Crustacea</taxon>
        <taxon>Multicrustacea</taxon>
        <taxon>Malacostraca</taxon>
        <taxon>Eumalacostraca</taxon>
        <taxon>Peracarida</taxon>
        <taxon>Amphipoda</taxon>
        <taxon>Senticaudata</taxon>
        <taxon>Talitrida</taxon>
        <taxon>Talitroidea</taxon>
        <taxon>Hyalellidae</taxon>
        <taxon>Hyalella</taxon>
    </lineage>
</organism>
<dbReference type="GeneID" id="108676911"/>
<dbReference type="InterPro" id="IPR019309">
    <property type="entry name" value="WASHC3"/>
</dbReference>
<evidence type="ECO:0000313" key="3">
    <source>
        <dbReference type="Proteomes" id="UP000694843"/>
    </source>
</evidence>